<dbReference type="RefSeq" id="XP_044663777.1">
    <property type="nucleotide sequence ID" value="XM_044807842.1"/>
</dbReference>
<dbReference type="Proteomes" id="UP000825890">
    <property type="component" value="Unassembled WGS sequence"/>
</dbReference>
<comment type="caution">
    <text evidence="2">The sequence shown here is derived from an EMBL/GenBank/DDBJ whole genome shotgun (WGS) entry which is preliminary data.</text>
</comment>
<feature type="compositionally biased region" description="Basic and acidic residues" evidence="1">
    <location>
        <begin position="73"/>
        <end position="86"/>
    </location>
</feature>
<dbReference type="AlphaFoldDB" id="A0A9P3FLT9"/>
<feature type="region of interest" description="Disordered" evidence="1">
    <location>
        <begin position="72"/>
        <end position="173"/>
    </location>
</feature>
<reference evidence="2 3" key="1">
    <citation type="submission" date="2021-01" db="EMBL/GenBank/DDBJ databases">
        <title>Cercospora kikuchii MAFF 305040 whole genome shotgun sequence.</title>
        <authorList>
            <person name="Kashiwa T."/>
            <person name="Suzuki T."/>
        </authorList>
    </citation>
    <scope>NUCLEOTIDE SEQUENCE [LARGE SCALE GENOMIC DNA]</scope>
    <source>
        <strain evidence="2 3">MAFF 305040</strain>
    </source>
</reference>
<keyword evidence="3" id="KW-1185">Reference proteome</keyword>
<organism evidence="2 3">
    <name type="scientific">Cercospora kikuchii</name>
    <dbReference type="NCBI Taxonomy" id="84275"/>
    <lineage>
        <taxon>Eukaryota</taxon>
        <taxon>Fungi</taxon>
        <taxon>Dikarya</taxon>
        <taxon>Ascomycota</taxon>
        <taxon>Pezizomycotina</taxon>
        <taxon>Dothideomycetes</taxon>
        <taxon>Dothideomycetidae</taxon>
        <taxon>Mycosphaerellales</taxon>
        <taxon>Mycosphaerellaceae</taxon>
        <taxon>Cercospora</taxon>
    </lineage>
</organism>
<proteinExistence type="predicted"/>
<evidence type="ECO:0000313" key="2">
    <source>
        <dbReference type="EMBL" id="GIZ49290.1"/>
    </source>
</evidence>
<gene>
    <name evidence="2" type="ORF">CKM354_001232200</name>
</gene>
<dbReference type="GeneID" id="68297897"/>
<evidence type="ECO:0000313" key="3">
    <source>
        <dbReference type="Proteomes" id="UP000825890"/>
    </source>
</evidence>
<dbReference type="EMBL" id="BOLY01000009">
    <property type="protein sequence ID" value="GIZ49290.1"/>
    <property type="molecule type" value="Genomic_DNA"/>
</dbReference>
<feature type="region of interest" description="Disordered" evidence="1">
    <location>
        <begin position="17"/>
        <end position="53"/>
    </location>
</feature>
<sequence length="200" mass="22755">MTAECFITSISDAFLQEPLSDSVSTPTDEVDIKQEENQQARLSPSPPIDLKKASRETLRKLACEGSLEASELLSERRANDRAGYEKRKVHLANGRASTLASYERQRENGKRRRERKKREAEKRAGASGVSEDVAEESMESSKTQEALPEDMSKGLLEKDEEVSAEVEDTEMREVEEKVAKIDEQRWDREICWSIYEALGW</sequence>
<protein>
    <submittedName>
        <fullName evidence="2">Uncharacterized protein</fullName>
    </submittedName>
</protein>
<accession>A0A9P3FLT9</accession>
<evidence type="ECO:0000256" key="1">
    <source>
        <dbReference type="SAM" id="MobiDB-lite"/>
    </source>
</evidence>
<name>A0A9P3FLT9_9PEZI</name>
<feature type="compositionally biased region" description="Acidic residues" evidence="1">
    <location>
        <begin position="158"/>
        <end position="168"/>
    </location>
</feature>